<name>A0A1H8RX08_9SPHI</name>
<evidence type="ECO:0000256" key="5">
    <source>
        <dbReference type="ARBA" id="ARBA00023136"/>
    </source>
</evidence>
<evidence type="ECO:0000256" key="4">
    <source>
        <dbReference type="ARBA" id="ARBA00022989"/>
    </source>
</evidence>
<feature type="transmembrane region" description="Helical" evidence="6">
    <location>
        <begin position="292"/>
        <end position="310"/>
    </location>
</feature>
<dbReference type="PANTHER" id="PTHR43243">
    <property type="entry name" value="INNER MEMBRANE TRANSPORTER YGJI-RELATED"/>
    <property type="match status" value="1"/>
</dbReference>
<dbReference type="GO" id="GO:0015171">
    <property type="term" value="F:amino acid transmembrane transporter activity"/>
    <property type="evidence" value="ECO:0007669"/>
    <property type="project" value="TreeGrafter"/>
</dbReference>
<feature type="transmembrane region" description="Helical" evidence="6">
    <location>
        <begin position="200"/>
        <end position="220"/>
    </location>
</feature>
<protein>
    <submittedName>
        <fullName evidence="7">Amino acid/polyamine/organocation transporter, APC superfamily</fullName>
    </submittedName>
</protein>
<dbReference type="RefSeq" id="WP_091218008.1">
    <property type="nucleotide sequence ID" value="NZ_FOCL01000011.1"/>
</dbReference>
<dbReference type="GO" id="GO:0016020">
    <property type="term" value="C:membrane"/>
    <property type="evidence" value="ECO:0007669"/>
    <property type="project" value="UniProtKB-SubCell"/>
</dbReference>
<feature type="transmembrane region" description="Helical" evidence="6">
    <location>
        <begin position="476"/>
        <end position="495"/>
    </location>
</feature>
<accession>A0A1H8RX08</accession>
<feature type="transmembrane region" description="Helical" evidence="6">
    <location>
        <begin position="339"/>
        <end position="362"/>
    </location>
</feature>
<organism evidence="7 8">
    <name type="scientific">Mucilaginibacter gossypiicola</name>
    <dbReference type="NCBI Taxonomy" id="551995"/>
    <lineage>
        <taxon>Bacteria</taxon>
        <taxon>Pseudomonadati</taxon>
        <taxon>Bacteroidota</taxon>
        <taxon>Sphingobacteriia</taxon>
        <taxon>Sphingobacteriales</taxon>
        <taxon>Sphingobacteriaceae</taxon>
        <taxon>Mucilaginibacter</taxon>
    </lineage>
</organism>
<feature type="transmembrane region" description="Helical" evidence="6">
    <location>
        <begin position="59"/>
        <end position="82"/>
    </location>
</feature>
<feature type="transmembrane region" description="Helical" evidence="6">
    <location>
        <begin position="450"/>
        <end position="470"/>
    </location>
</feature>
<dbReference type="Pfam" id="PF13520">
    <property type="entry name" value="AA_permease_2"/>
    <property type="match status" value="1"/>
</dbReference>
<keyword evidence="2" id="KW-0813">Transport</keyword>
<keyword evidence="3 6" id="KW-0812">Transmembrane</keyword>
<keyword evidence="8" id="KW-1185">Reference proteome</keyword>
<feature type="transmembrane region" description="Helical" evidence="6">
    <location>
        <begin position="170"/>
        <end position="188"/>
    </location>
</feature>
<gene>
    <name evidence="7" type="ORF">SAMN05192574_11166</name>
</gene>
<feature type="transmembrane region" description="Helical" evidence="6">
    <location>
        <begin position="421"/>
        <end position="438"/>
    </location>
</feature>
<dbReference type="InterPro" id="IPR002293">
    <property type="entry name" value="AA/rel_permease1"/>
</dbReference>
<dbReference type="OrthoDB" id="9762947at2"/>
<keyword evidence="4 6" id="KW-1133">Transmembrane helix</keyword>
<dbReference type="EMBL" id="FOCL01000011">
    <property type="protein sequence ID" value="SEO70892.1"/>
    <property type="molecule type" value="Genomic_DNA"/>
</dbReference>
<comment type="subcellular location">
    <subcellularLocation>
        <location evidence="1">Membrane</location>
        <topology evidence="1">Multi-pass membrane protein</topology>
    </subcellularLocation>
</comment>
<proteinExistence type="predicted"/>
<dbReference type="PANTHER" id="PTHR43243:SF4">
    <property type="entry name" value="CATIONIC AMINO ACID TRANSPORTER 4"/>
    <property type="match status" value="1"/>
</dbReference>
<evidence type="ECO:0000256" key="1">
    <source>
        <dbReference type="ARBA" id="ARBA00004141"/>
    </source>
</evidence>
<dbReference type="Proteomes" id="UP000198942">
    <property type="component" value="Unassembled WGS sequence"/>
</dbReference>
<feature type="transmembrane region" description="Helical" evidence="6">
    <location>
        <begin position="253"/>
        <end position="271"/>
    </location>
</feature>
<dbReference type="Gene3D" id="1.20.1740.10">
    <property type="entry name" value="Amino acid/polyamine transporter I"/>
    <property type="match status" value="1"/>
</dbReference>
<dbReference type="PIRSF" id="PIRSF006060">
    <property type="entry name" value="AA_transporter"/>
    <property type="match status" value="1"/>
</dbReference>
<feature type="transmembrane region" description="Helical" evidence="6">
    <location>
        <begin position="397"/>
        <end position="415"/>
    </location>
</feature>
<evidence type="ECO:0000256" key="3">
    <source>
        <dbReference type="ARBA" id="ARBA00022692"/>
    </source>
</evidence>
<evidence type="ECO:0000256" key="2">
    <source>
        <dbReference type="ARBA" id="ARBA00022448"/>
    </source>
</evidence>
<dbReference type="STRING" id="551995.SAMN05192574_11166"/>
<feature type="transmembrane region" description="Helical" evidence="6">
    <location>
        <begin position="27"/>
        <end position="47"/>
    </location>
</feature>
<keyword evidence="5 6" id="KW-0472">Membrane</keyword>
<feature type="transmembrane region" description="Helical" evidence="6">
    <location>
        <begin position="103"/>
        <end position="127"/>
    </location>
</feature>
<evidence type="ECO:0000313" key="7">
    <source>
        <dbReference type="EMBL" id="SEO70892.1"/>
    </source>
</evidence>
<evidence type="ECO:0000313" key="8">
    <source>
        <dbReference type="Proteomes" id="UP000198942"/>
    </source>
</evidence>
<dbReference type="AlphaFoldDB" id="A0A1H8RX08"/>
<sequence>MKLFIKKPIAQLMAASAETEKSLKRTLGVGSLIALGIGAIIGAGIFVRTAAAAGEHAGPAVTISFLIAAAGCALAGLCYAEFASMIPIAGSAYTYSYATMGEFIAWIIGWDLVLEYALGAATVAIGWSQYFNEFLTTFFSVHIPYAWSHSFMEVSNTTTGMYAAEMGTRGIVNLPAILILFLLTLLLIRGTAESAVVNNIIVIVKVAIVLMIIGLGWHFINPAFHTPYTIPADAGKIKVSAGVVDYADTFNHGWLGVLRGASVVFFAFIGFDAVSTAAQEAKNPQRDMPKGILISLVFCTILYILFSHVLTGLVSYKDFLIQGKEASVSYAIKTAMPGYGWLASFVTVSILAGFSSVILVMLMGQTRVFYTMSTDGLIPSVFSKLHPKFRTPYKSQWLFFVFVSLFAGFIPDKYVGDMVSIGTLFAFVLVCIGILILRKTDPDIVRPFKTPAYMIVCPLGAIICLCMIASEGWENWARLIVWLLIGFAVYFGYSIKRSHVRHGKVEGANNPINPKFVE</sequence>
<evidence type="ECO:0000256" key="6">
    <source>
        <dbReference type="SAM" id="Phobius"/>
    </source>
</evidence>
<reference evidence="8" key="1">
    <citation type="submission" date="2016-10" db="EMBL/GenBank/DDBJ databases">
        <authorList>
            <person name="Varghese N."/>
            <person name="Submissions S."/>
        </authorList>
    </citation>
    <scope>NUCLEOTIDE SEQUENCE [LARGE SCALE GENOMIC DNA]</scope>
    <source>
        <strain evidence="8">Gh-48</strain>
    </source>
</reference>